<sequence length="157" mass="17789">MLSRRIAAVQPLGRAVRPAAAVHRPFSTAQPRRQQLTEAEDPDMNGAYPNPPPVKRQHRDPYAPWWDQQERRNFGEPVHEDNDVLGILSTEDYQHFSQRRGLMLWGFTIATFAALMATVKMLYPDKPAAPRTFPGGLDEELGGQGALRARKEGEDEW</sequence>
<dbReference type="PANTHER" id="PTHR12840:SF1">
    <property type="entry name" value="NADH DEHYDROGENASE [UBIQUINONE] 1 BETA SUBCOMPLEX SUBUNIT 8, MITOCHONDRIAL"/>
    <property type="match status" value="1"/>
</dbReference>
<protein>
    <submittedName>
        <fullName evidence="3">NADH:ubiquinone oxidoreductase 20.1kD subunit</fullName>
    </submittedName>
</protein>
<feature type="region of interest" description="Disordered" evidence="1">
    <location>
        <begin position="23"/>
        <end position="67"/>
    </location>
</feature>
<feature type="region of interest" description="Disordered" evidence="1">
    <location>
        <begin position="132"/>
        <end position="157"/>
    </location>
</feature>
<evidence type="ECO:0000313" key="4">
    <source>
        <dbReference type="Proteomes" id="UP000799766"/>
    </source>
</evidence>
<dbReference type="InterPro" id="IPR008699">
    <property type="entry name" value="NDUFB8"/>
</dbReference>
<dbReference type="GO" id="GO:0005739">
    <property type="term" value="C:mitochondrion"/>
    <property type="evidence" value="ECO:0007669"/>
    <property type="project" value="InterPro"/>
</dbReference>
<accession>A0A6A6NNW9</accession>
<evidence type="ECO:0000256" key="1">
    <source>
        <dbReference type="SAM" id="MobiDB-lite"/>
    </source>
</evidence>
<feature type="compositionally biased region" description="Polar residues" evidence="1">
    <location>
        <begin position="27"/>
        <end position="37"/>
    </location>
</feature>
<feature type="transmembrane region" description="Helical" evidence="2">
    <location>
        <begin position="102"/>
        <end position="123"/>
    </location>
</feature>
<name>A0A6A6NNW9_9PEZI</name>
<dbReference type="PANTHER" id="PTHR12840">
    <property type="entry name" value="NADH-UBIQUINONE OXIDOREDUCTASE ASHI SUBUNIT"/>
    <property type="match status" value="1"/>
</dbReference>
<dbReference type="Proteomes" id="UP000799766">
    <property type="component" value="Unassembled WGS sequence"/>
</dbReference>
<evidence type="ECO:0000256" key="2">
    <source>
        <dbReference type="SAM" id="Phobius"/>
    </source>
</evidence>
<gene>
    <name evidence="3" type="ORF">BDY21DRAFT_355998</name>
</gene>
<keyword evidence="3" id="KW-0830">Ubiquinone</keyword>
<dbReference type="OrthoDB" id="2014058at2759"/>
<evidence type="ECO:0000313" key="3">
    <source>
        <dbReference type="EMBL" id="KAF2453475.1"/>
    </source>
</evidence>
<keyword evidence="2" id="KW-0472">Membrane</keyword>
<proteinExistence type="predicted"/>
<reference evidence="3" key="1">
    <citation type="journal article" date="2020" name="Stud. Mycol.">
        <title>101 Dothideomycetes genomes: a test case for predicting lifestyles and emergence of pathogens.</title>
        <authorList>
            <person name="Haridas S."/>
            <person name="Albert R."/>
            <person name="Binder M."/>
            <person name="Bloem J."/>
            <person name="Labutti K."/>
            <person name="Salamov A."/>
            <person name="Andreopoulos B."/>
            <person name="Baker S."/>
            <person name="Barry K."/>
            <person name="Bills G."/>
            <person name="Bluhm B."/>
            <person name="Cannon C."/>
            <person name="Castanera R."/>
            <person name="Culley D."/>
            <person name="Daum C."/>
            <person name="Ezra D."/>
            <person name="Gonzalez J."/>
            <person name="Henrissat B."/>
            <person name="Kuo A."/>
            <person name="Liang C."/>
            <person name="Lipzen A."/>
            <person name="Lutzoni F."/>
            <person name="Magnuson J."/>
            <person name="Mondo S."/>
            <person name="Nolan M."/>
            <person name="Ohm R."/>
            <person name="Pangilinan J."/>
            <person name="Park H.-J."/>
            <person name="Ramirez L."/>
            <person name="Alfaro M."/>
            <person name="Sun H."/>
            <person name="Tritt A."/>
            <person name="Yoshinaga Y."/>
            <person name="Zwiers L.-H."/>
            <person name="Turgeon B."/>
            <person name="Goodwin S."/>
            <person name="Spatafora J."/>
            <person name="Crous P."/>
            <person name="Grigoriev I."/>
        </authorList>
    </citation>
    <scope>NUCLEOTIDE SEQUENCE</scope>
    <source>
        <strain evidence="3">ATCC 16933</strain>
    </source>
</reference>
<dbReference type="EMBL" id="MU001697">
    <property type="protein sequence ID" value="KAF2453475.1"/>
    <property type="molecule type" value="Genomic_DNA"/>
</dbReference>
<organism evidence="3 4">
    <name type="scientific">Lineolata rhizophorae</name>
    <dbReference type="NCBI Taxonomy" id="578093"/>
    <lineage>
        <taxon>Eukaryota</taxon>
        <taxon>Fungi</taxon>
        <taxon>Dikarya</taxon>
        <taxon>Ascomycota</taxon>
        <taxon>Pezizomycotina</taxon>
        <taxon>Dothideomycetes</taxon>
        <taxon>Dothideomycetes incertae sedis</taxon>
        <taxon>Lineolatales</taxon>
        <taxon>Lineolataceae</taxon>
        <taxon>Lineolata</taxon>
    </lineage>
</organism>
<keyword evidence="4" id="KW-1185">Reference proteome</keyword>
<dbReference type="AlphaFoldDB" id="A0A6A6NNW9"/>
<keyword evidence="2" id="KW-1133">Transmembrane helix</keyword>
<keyword evidence="2" id="KW-0812">Transmembrane</keyword>
<dbReference type="Pfam" id="PF05821">
    <property type="entry name" value="NDUF_B8"/>
    <property type="match status" value="1"/>
</dbReference>